<name>A0A4S8IX83_MUSBA</name>
<gene>
    <name evidence="7" type="ORF">C4D60_Mb10t14690</name>
</gene>
<evidence type="ECO:0000256" key="4">
    <source>
        <dbReference type="ARBA" id="ARBA00023242"/>
    </source>
</evidence>
<keyword evidence="4" id="KW-0539">Nucleus</keyword>
<feature type="compositionally biased region" description="Acidic residues" evidence="5">
    <location>
        <begin position="225"/>
        <end position="234"/>
    </location>
</feature>
<evidence type="ECO:0000259" key="6">
    <source>
        <dbReference type="PROSITE" id="PS51519"/>
    </source>
</evidence>
<accession>A0A4S8IX83</accession>
<keyword evidence="2" id="KW-0238">DNA-binding</keyword>
<protein>
    <recommendedName>
        <fullName evidence="6">RWP-RK domain-containing protein</fullName>
    </recommendedName>
</protein>
<feature type="compositionally biased region" description="Low complexity" evidence="5">
    <location>
        <begin position="10"/>
        <end position="24"/>
    </location>
</feature>
<organism evidence="7 8">
    <name type="scientific">Musa balbisiana</name>
    <name type="common">Banana</name>
    <dbReference type="NCBI Taxonomy" id="52838"/>
    <lineage>
        <taxon>Eukaryota</taxon>
        <taxon>Viridiplantae</taxon>
        <taxon>Streptophyta</taxon>
        <taxon>Embryophyta</taxon>
        <taxon>Tracheophyta</taxon>
        <taxon>Spermatophyta</taxon>
        <taxon>Magnoliopsida</taxon>
        <taxon>Liliopsida</taxon>
        <taxon>Zingiberales</taxon>
        <taxon>Musaceae</taxon>
        <taxon>Musa</taxon>
    </lineage>
</organism>
<dbReference type="PANTHER" id="PTHR48460:SF1">
    <property type="entry name" value="RWP-RK DOMAIN-CONTAINING PROTEIN"/>
    <property type="match status" value="1"/>
</dbReference>
<dbReference type="STRING" id="52838.A0A4S8IX83"/>
<evidence type="ECO:0000313" key="8">
    <source>
        <dbReference type="Proteomes" id="UP000317650"/>
    </source>
</evidence>
<feature type="domain" description="RWP-RK" evidence="6">
    <location>
        <begin position="14"/>
        <end position="98"/>
    </location>
</feature>
<feature type="region of interest" description="Disordered" evidence="5">
    <location>
        <begin position="200"/>
        <end position="240"/>
    </location>
</feature>
<dbReference type="InterPro" id="IPR003035">
    <property type="entry name" value="RWP-RK_dom"/>
</dbReference>
<dbReference type="Proteomes" id="UP000317650">
    <property type="component" value="Chromosome 10"/>
</dbReference>
<dbReference type="AlphaFoldDB" id="A0A4S8IX83"/>
<evidence type="ECO:0000256" key="2">
    <source>
        <dbReference type="ARBA" id="ARBA00023125"/>
    </source>
</evidence>
<keyword evidence="8" id="KW-1185">Reference proteome</keyword>
<dbReference type="Pfam" id="PF02042">
    <property type="entry name" value="RWP-RK"/>
    <property type="match status" value="1"/>
</dbReference>
<dbReference type="PROSITE" id="PS51519">
    <property type="entry name" value="RWP_RK"/>
    <property type="match status" value="1"/>
</dbReference>
<keyword evidence="1" id="KW-0805">Transcription regulation</keyword>
<evidence type="ECO:0000313" key="7">
    <source>
        <dbReference type="EMBL" id="THU53463.1"/>
    </source>
</evidence>
<evidence type="ECO:0000256" key="1">
    <source>
        <dbReference type="ARBA" id="ARBA00023015"/>
    </source>
</evidence>
<dbReference type="EMBL" id="PYDT01000008">
    <property type="protein sequence ID" value="THU53463.1"/>
    <property type="molecule type" value="Genomic_DNA"/>
</dbReference>
<reference evidence="7 8" key="1">
    <citation type="journal article" date="2019" name="Nat. Plants">
        <title>Genome sequencing of Musa balbisiana reveals subgenome evolution and function divergence in polyploid bananas.</title>
        <authorList>
            <person name="Yao X."/>
        </authorList>
    </citation>
    <scope>NUCLEOTIDE SEQUENCE [LARGE SCALE GENOMIC DNA]</scope>
    <source>
        <strain evidence="8">cv. DH-PKW</strain>
        <tissue evidence="7">Leaves</tissue>
    </source>
</reference>
<sequence length="300" mass="33283">MTSAPQQLDASGSRSPRPQQQQQARPPPSGTLTFDEISKLFSLPIAEAAPVLGVCTSVLKKICRDYGIVRWPYRKYLAGKTVEDIRRDIAKERSKELADLSKTNQKNDVSNVMSSPVGSLSALTPIPAQESSRMQRVSMPGHVSQLQGSRFTQNGWPNMLHQNQSKNIPTFMDEFKYGFPENGLSSTSFKWWGISRLEETERTVPGGGETMTEKDDNQEVQDSSNEGEEPDSGAEDNGIVTKPSALLCSLRRKSVEYGRESLKRGISVAGIPNKLTKRQKLTLSQVFGSSLPEEWKENFS</sequence>
<proteinExistence type="predicted"/>
<comment type="caution">
    <text evidence="7">The sequence shown here is derived from an EMBL/GenBank/DDBJ whole genome shotgun (WGS) entry which is preliminary data.</text>
</comment>
<dbReference type="GO" id="GO:0003677">
    <property type="term" value="F:DNA binding"/>
    <property type="evidence" value="ECO:0007669"/>
    <property type="project" value="UniProtKB-KW"/>
</dbReference>
<evidence type="ECO:0000256" key="5">
    <source>
        <dbReference type="SAM" id="MobiDB-lite"/>
    </source>
</evidence>
<feature type="region of interest" description="Disordered" evidence="5">
    <location>
        <begin position="1"/>
        <end position="31"/>
    </location>
</feature>
<feature type="region of interest" description="Disordered" evidence="5">
    <location>
        <begin position="100"/>
        <end position="122"/>
    </location>
</feature>
<dbReference type="PANTHER" id="PTHR48460">
    <property type="entry name" value="RWP-RK DOMAIN-CONTAINING PROTEIN"/>
    <property type="match status" value="1"/>
</dbReference>
<feature type="compositionally biased region" description="Polar residues" evidence="5">
    <location>
        <begin position="101"/>
        <end position="122"/>
    </location>
</feature>
<keyword evidence="3" id="KW-0804">Transcription</keyword>
<evidence type="ECO:0000256" key="3">
    <source>
        <dbReference type="ARBA" id="ARBA00023163"/>
    </source>
</evidence>